<keyword evidence="2" id="KW-1185">Reference proteome</keyword>
<evidence type="ECO:0000313" key="2">
    <source>
        <dbReference type="Proteomes" id="UP000805193"/>
    </source>
</evidence>
<evidence type="ECO:0000313" key="1">
    <source>
        <dbReference type="EMBL" id="KAG0410460.1"/>
    </source>
</evidence>
<dbReference type="EMBL" id="JABSTQ010011518">
    <property type="protein sequence ID" value="KAG0410460.1"/>
    <property type="molecule type" value="Genomic_DNA"/>
</dbReference>
<gene>
    <name evidence="1" type="ORF">HPB47_012424</name>
</gene>
<accession>A0AC60NTK8</accession>
<name>A0AC60NTK8_IXOPE</name>
<sequence>MSDSVLDELEHQFKTPEPTSSSVMSRGIFRKTKSTSDTPTEGQRRVSFLEKPFAEVLHIIKEEEDPSDERKGSSASKSKDKLSTSDSAVLEILESSSKQTNLEGTERHPDDAFVVYQAETNVFKSQIVALTRSGQSDHSPSLTTSQPINRGSKSSLVHHQPFCGSDEGPLDPSPSTSLSFVSSESGHNMMHPLTDLALLRGLLPFRRPKYETGDGRSRTGQLSRALSAGTHTEEAATRTSQQPFGRTQQSSVGDRRRGSSVWPRTGARQALVPMSPRGPSWAAAIGTQHYFRERYAFPRASALDSVTAPNQTEYGCQHNKSSLASSSADVTPEDPSNAMRPSTAKSEVFLTRSTAGLYRSSPCFQDSNNSSRNDLFFEPLRLRDLVVLRYPQFRWLTDLLYQCYSVLVAVGLEPVAVKVTCGGQGGTH</sequence>
<dbReference type="Proteomes" id="UP000805193">
    <property type="component" value="Unassembled WGS sequence"/>
</dbReference>
<comment type="caution">
    <text evidence="1">The sequence shown here is derived from an EMBL/GenBank/DDBJ whole genome shotgun (WGS) entry which is preliminary data.</text>
</comment>
<organism evidence="1 2">
    <name type="scientific">Ixodes persulcatus</name>
    <name type="common">Taiga tick</name>
    <dbReference type="NCBI Taxonomy" id="34615"/>
    <lineage>
        <taxon>Eukaryota</taxon>
        <taxon>Metazoa</taxon>
        <taxon>Ecdysozoa</taxon>
        <taxon>Arthropoda</taxon>
        <taxon>Chelicerata</taxon>
        <taxon>Arachnida</taxon>
        <taxon>Acari</taxon>
        <taxon>Parasitiformes</taxon>
        <taxon>Ixodida</taxon>
        <taxon>Ixodoidea</taxon>
        <taxon>Ixodidae</taxon>
        <taxon>Ixodinae</taxon>
        <taxon>Ixodes</taxon>
    </lineage>
</organism>
<protein>
    <submittedName>
        <fullName evidence="1">Uncharacterized protein</fullName>
    </submittedName>
</protein>
<reference evidence="1 2" key="1">
    <citation type="journal article" date="2020" name="Cell">
        <title>Large-Scale Comparative Analyses of Tick Genomes Elucidate Their Genetic Diversity and Vector Capacities.</title>
        <authorList>
            <consortium name="Tick Genome and Microbiome Consortium (TIGMIC)"/>
            <person name="Jia N."/>
            <person name="Wang J."/>
            <person name="Shi W."/>
            <person name="Du L."/>
            <person name="Sun Y."/>
            <person name="Zhan W."/>
            <person name="Jiang J.F."/>
            <person name="Wang Q."/>
            <person name="Zhang B."/>
            <person name="Ji P."/>
            <person name="Bell-Sakyi L."/>
            <person name="Cui X.M."/>
            <person name="Yuan T.T."/>
            <person name="Jiang B.G."/>
            <person name="Yang W.F."/>
            <person name="Lam T.T."/>
            <person name="Chang Q.C."/>
            <person name="Ding S.J."/>
            <person name="Wang X.J."/>
            <person name="Zhu J.G."/>
            <person name="Ruan X.D."/>
            <person name="Zhao L."/>
            <person name="Wei J.T."/>
            <person name="Ye R.Z."/>
            <person name="Que T.C."/>
            <person name="Du C.H."/>
            <person name="Zhou Y.H."/>
            <person name="Cheng J.X."/>
            <person name="Dai P.F."/>
            <person name="Guo W.B."/>
            <person name="Han X.H."/>
            <person name="Huang E.J."/>
            <person name="Li L.F."/>
            <person name="Wei W."/>
            <person name="Gao Y.C."/>
            <person name="Liu J.Z."/>
            <person name="Shao H.Z."/>
            <person name="Wang X."/>
            <person name="Wang C.C."/>
            <person name="Yang T.C."/>
            <person name="Huo Q.B."/>
            <person name="Li W."/>
            <person name="Chen H.Y."/>
            <person name="Chen S.E."/>
            <person name="Zhou L.G."/>
            <person name="Ni X.B."/>
            <person name="Tian J.H."/>
            <person name="Sheng Y."/>
            <person name="Liu T."/>
            <person name="Pan Y.S."/>
            <person name="Xia L.Y."/>
            <person name="Li J."/>
            <person name="Zhao F."/>
            <person name="Cao W.C."/>
        </authorList>
    </citation>
    <scope>NUCLEOTIDE SEQUENCE [LARGE SCALE GENOMIC DNA]</scope>
    <source>
        <strain evidence="1">Iper-2018</strain>
    </source>
</reference>
<proteinExistence type="predicted"/>